<dbReference type="GeneID" id="24425048"/>
<dbReference type="Pfam" id="PF00566">
    <property type="entry name" value="RabGAP-TBC"/>
    <property type="match status" value="1"/>
</dbReference>
<dbReference type="SMART" id="SM00164">
    <property type="entry name" value="TBC"/>
    <property type="match status" value="1"/>
</dbReference>
<dbReference type="EMBL" id="LN871598">
    <property type="protein sequence ID" value="SJK86414.1"/>
    <property type="molecule type" value="Genomic_DNA"/>
</dbReference>
<dbReference type="OrthoDB" id="294251at2759"/>
<reference evidence="2 3" key="1">
    <citation type="journal article" date="2012" name="Nucleic Acids Res.">
        <title>Sequencing of the smallest Apicomplexan genome from the human pathogen Babesia microti.</title>
        <authorList>
            <person name="Cornillot E."/>
            <person name="Hadj-Kaddour K."/>
            <person name="Dassouli A."/>
            <person name="Noel B."/>
            <person name="Ranwez V."/>
            <person name="Vacherie B."/>
            <person name="Augagneur Y."/>
            <person name="Bres V."/>
            <person name="Duclos A."/>
            <person name="Randazzo S."/>
            <person name="Carcy B."/>
            <person name="Debierre-Grockiego F."/>
            <person name="Delbecq S."/>
            <person name="Moubri-Menage K."/>
            <person name="Shams-Eldin H."/>
            <person name="Usmani-Brown S."/>
            <person name="Bringaud F."/>
            <person name="Wincker P."/>
            <person name="Vivares C.P."/>
            <person name="Schwarz R.T."/>
            <person name="Schetters T.P."/>
            <person name="Krause P.J."/>
            <person name="Gorenflot A."/>
            <person name="Berry V."/>
            <person name="Barbe V."/>
            <person name="Ben Mamoun C."/>
        </authorList>
    </citation>
    <scope>NUCLEOTIDE SEQUENCE [LARGE SCALE GENOMIC DNA]</scope>
    <source>
        <strain evidence="2 3">RI</strain>
    </source>
</reference>
<dbReference type="PANTHER" id="PTHR47219">
    <property type="entry name" value="RAB GTPASE-ACTIVATING PROTEIN 1-LIKE"/>
    <property type="match status" value="1"/>
</dbReference>
<dbReference type="Gene3D" id="1.10.472.80">
    <property type="entry name" value="Ypt/Rab-GAP domain of gyp1p, domain 3"/>
    <property type="match status" value="1"/>
</dbReference>
<keyword evidence="3" id="KW-1185">Reference proteome</keyword>
<organism evidence="2 3">
    <name type="scientific">Babesia microti (strain RI)</name>
    <dbReference type="NCBI Taxonomy" id="1133968"/>
    <lineage>
        <taxon>Eukaryota</taxon>
        <taxon>Sar</taxon>
        <taxon>Alveolata</taxon>
        <taxon>Apicomplexa</taxon>
        <taxon>Aconoidasida</taxon>
        <taxon>Piroplasmida</taxon>
        <taxon>Babesiidae</taxon>
        <taxon>Babesia</taxon>
    </lineage>
</organism>
<dbReference type="InterPro" id="IPR035969">
    <property type="entry name" value="Rab-GAP_TBC_sf"/>
</dbReference>
<protein>
    <submittedName>
        <fullName evidence="2">Rab-GTPase-TBC domain</fullName>
    </submittedName>
</protein>
<dbReference type="VEuPathDB" id="PiroplasmaDB:BMR1_03g02035"/>
<dbReference type="Gene3D" id="1.10.8.270">
    <property type="entry name" value="putative rabgap domain of human tbc1 domain family member 14 like domains"/>
    <property type="match status" value="1"/>
</dbReference>
<dbReference type="GO" id="GO:0005096">
    <property type="term" value="F:GTPase activator activity"/>
    <property type="evidence" value="ECO:0007669"/>
    <property type="project" value="TreeGrafter"/>
</dbReference>
<accession>A0A1R4ABU6</accession>
<dbReference type="Proteomes" id="UP000002899">
    <property type="component" value="Chromosome III"/>
</dbReference>
<dbReference type="RefSeq" id="XP_021338575.1">
    <property type="nucleotide sequence ID" value="XM_021482006.1"/>
</dbReference>
<dbReference type="InterPro" id="IPR000195">
    <property type="entry name" value="Rab-GAP-TBC_dom"/>
</dbReference>
<dbReference type="AlphaFoldDB" id="A0A1R4ABU6"/>
<dbReference type="PANTHER" id="PTHR47219:SF9">
    <property type="entry name" value="GTPASE ACTIVATING PROTEIN AND CENTROSOME-ASSOCIATED, ISOFORM B"/>
    <property type="match status" value="1"/>
</dbReference>
<sequence>MSSSFRLFLGNLAYNQAASTRSHCSCAKTGGGNCLRFNSWWQIVLKTRNVRIPGIYKPLVELLESVTSINDAAALEIENITNKKIKDISKVSLAELFIPAEILNAISLDVGRTCPTIPFFKRSGQRQIKRILMVYSLFDPQVGYVQGMNFLAANLLWHSNEEQAFWMLISIMLLYDVRSMFLPLFPGVFRRSEILSSLICCKMKDIHSHFESHGLDVHMMVSDWLMTLFAQSIPVEQLGCLWDSFFSLGWTAIYNIIIYRISKLKHIILKLSDVADIIKIVKHGQVKTSFWSFTSELEQAYVHSTGDPKQDCSEMWAHTISSSKKSKLESWEVYSLEKKEHNDYQDTFIFHKSRSLMISRILSKNGKDNITQMLEDTLEKLQQLLDKLLAENLYQMHLRYLVEECSVRNC</sequence>
<evidence type="ECO:0000313" key="3">
    <source>
        <dbReference type="Proteomes" id="UP000002899"/>
    </source>
</evidence>
<reference evidence="2 3" key="3">
    <citation type="journal article" date="2016" name="Sci. Rep.">
        <title>Genome-wide diversity and gene expression profiling of Babesia microti isolates identify polymorphic genes that mediate host-pathogen interactions.</title>
        <authorList>
            <person name="Silva J.C."/>
            <person name="Cornillot E."/>
            <person name="McCracken C."/>
            <person name="Usmani-Brown S."/>
            <person name="Dwivedi A."/>
            <person name="Ifeonu O.O."/>
            <person name="Crabtree J."/>
            <person name="Gotia H.T."/>
            <person name="Virji A.Z."/>
            <person name="Reynes C."/>
            <person name="Colinge J."/>
            <person name="Kumar V."/>
            <person name="Lawres L."/>
            <person name="Pazzi J.E."/>
            <person name="Pablo J.V."/>
            <person name="Hung C."/>
            <person name="Brancato J."/>
            <person name="Kumari P."/>
            <person name="Orvis J."/>
            <person name="Tretina K."/>
            <person name="Chibucos M."/>
            <person name="Ott S."/>
            <person name="Sadzewicz L."/>
            <person name="Sengamalay N."/>
            <person name="Shetty A.C."/>
            <person name="Su Q."/>
            <person name="Tallon L."/>
            <person name="Fraser C.M."/>
            <person name="Frutos R."/>
            <person name="Molina D.M."/>
            <person name="Krause P.J."/>
            <person name="Ben Mamoun C."/>
        </authorList>
    </citation>
    <scope>NUCLEOTIDE SEQUENCE [LARGE SCALE GENOMIC DNA]</scope>
    <source>
        <strain evidence="2 3">RI</strain>
    </source>
</reference>
<evidence type="ECO:0000313" key="2">
    <source>
        <dbReference type="EMBL" id="SJK86414.1"/>
    </source>
</evidence>
<gene>
    <name evidence="2" type="ORF">BMR1_03g02035</name>
</gene>
<name>A0A1R4ABU6_BABMR</name>
<dbReference type="GO" id="GO:0031267">
    <property type="term" value="F:small GTPase binding"/>
    <property type="evidence" value="ECO:0007669"/>
    <property type="project" value="TreeGrafter"/>
</dbReference>
<dbReference type="InterPro" id="IPR050302">
    <property type="entry name" value="Rab_GAP_TBC_domain"/>
</dbReference>
<evidence type="ECO:0000259" key="1">
    <source>
        <dbReference type="PROSITE" id="PS50086"/>
    </source>
</evidence>
<dbReference type="KEGG" id="bmic:BMR1_03g02035"/>
<proteinExistence type="predicted"/>
<feature type="domain" description="Rab-GAP TBC" evidence="1">
    <location>
        <begin position="30"/>
        <end position="249"/>
    </location>
</feature>
<dbReference type="SUPFAM" id="SSF47923">
    <property type="entry name" value="Ypt/Rab-GAP domain of gyp1p"/>
    <property type="match status" value="2"/>
</dbReference>
<dbReference type="PROSITE" id="PS50086">
    <property type="entry name" value="TBC_RABGAP"/>
    <property type="match status" value="1"/>
</dbReference>
<reference evidence="2 3" key="2">
    <citation type="journal article" date="2013" name="PLoS ONE">
        <title>Whole genome mapping and re-organization of the nuclear and mitochondrial genomes of Babesia microti isolates.</title>
        <authorList>
            <person name="Cornillot E."/>
            <person name="Dassouli A."/>
            <person name="Garg A."/>
            <person name="Pachikara N."/>
            <person name="Randazzo S."/>
            <person name="Depoix D."/>
            <person name="Carcy B."/>
            <person name="Delbecq S."/>
            <person name="Frutos R."/>
            <person name="Silva J.C."/>
            <person name="Sutton R."/>
            <person name="Krause P.J."/>
            <person name="Mamoun C.B."/>
        </authorList>
    </citation>
    <scope>NUCLEOTIDE SEQUENCE [LARGE SCALE GENOMIC DNA]</scope>
    <source>
        <strain evidence="2 3">RI</strain>
    </source>
</reference>